<sequence length="255" mass="29277">MFANTVKSGGFSVDFVFSKRKTKDISLTANIDLKLEDFGLEEVKQTYQPMFLDPGRKSMFTAAISKDHFYLYQGKQRAAEETVNMLAHGGTKYNKRKKRHRKKKRSKKQKLMANPKEKKNPVAKNSQNWKPVKFQMEREKVPLVVFGARMFGKDSIKLKGNRLASLVFFWRALKRREAAKDLIAVIIDECKTFKVCNACNNDPLTSMFGLKSRNVQVCNFCKALWQRGINACKDALPISLSVWDGKGQPFKHSRN</sequence>
<dbReference type="EMBL" id="KV922002">
    <property type="protein sequence ID" value="ORE03476.1"/>
    <property type="molecule type" value="Genomic_DNA"/>
</dbReference>
<name>A0A1X0QUP4_RHIZD</name>
<proteinExistence type="predicted"/>
<dbReference type="AlphaFoldDB" id="A0A1X0QUP4"/>
<reference evidence="2" key="1">
    <citation type="journal article" date="2016" name="Proc. Natl. Acad. Sci. U.S.A.">
        <title>Lipid metabolic changes in an early divergent fungus govern the establishment of a mutualistic symbiosis with endobacteria.</title>
        <authorList>
            <person name="Lastovetsky O.A."/>
            <person name="Gaspar M.L."/>
            <person name="Mondo S.J."/>
            <person name="LaButti K.M."/>
            <person name="Sandor L."/>
            <person name="Grigoriev I.V."/>
            <person name="Henry S.A."/>
            <person name="Pawlowska T.E."/>
        </authorList>
    </citation>
    <scope>NUCLEOTIDE SEQUENCE [LARGE SCALE GENOMIC DNA]</scope>
    <source>
        <strain evidence="2">ATCC 52814</strain>
    </source>
</reference>
<dbReference type="VEuPathDB" id="FungiDB:BCV72DRAFT_315350"/>
<protein>
    <submittedName>
        <fullName evidence="2">Uncharacterized protein</fullName>
    </submittedName>
</protein>
<gene>
    <name evidence="2" type="ORF">BCV72DRAFT_315350</name>
</gene>
<evidence type="ECO:0000256" key="1">
    <source>
        <dbReference type="SAM" id="MobiDB-lite"/>
    </source>
</evidence>
<dbReference type="Proteomes" id="UP000242414">
    <property type="component" value="Unassembled WGS sequence"/>
</dbReference>
<feature type="compositionally biased region" description="Basic residues" evidence="1">
    <location>
        <begin position="93"/>
        <end position="110"/>
    </location>
</feature>
<accession>A0A1X0QUP4</accession>
<evidence type="ECO:0000313" key="2">
    <source>
        <dbReference type="EMBL" id="ORE03476.1"/>
    </source>
</evidence>
<organism evidence="2">
    <name type="scientific">Rhizopus microsporus var. microsporus</name>
    <dbReference type="NCBI Taxonomy" id="86635"/>
    <lineage>
        <taxon>Eukaryota</taxon>
        <taxon>Fungi</taxon>
        <taxon>Fungi incertae sedis</taxon>
        <taxon>Mucoromycota</taxon>
        <taxon>Mucoromycotina</taxon>
        <taxon>Mucoromycetes</taxon>
        <taxon>Mucorales</taxon>
        <taxon>Mucorineae</taxon>
        <taxon>Rhizopodaceae</taxon>
        <taxon>Rhizopus</taxon>
    </lineage>
</organism>
<feature type="region of interest" description="Disordered" evidence="1">
    <location>
        <begin position="88"/>
        <end position="124"/>
    </location>
</feature>